<name>A0A1T4KAJ5_9ACTN</name>
<dbReference type="EMBL" id="FUWS01000001">
    <property type="protein sequence ID" value="SJZ39431.1"/>
    <property type="molecule type" value="Genomic_DNA"/>
</dbReference>
<evidence type="ECO:0000313" key="3">
    <source>
        <dbReference type="Proteomes" id="UP000190637"/>
    </source>
</evidence>
<dbReference type="InterPro" id="IPR004017">
    <property type="entry name" value="Cys_rich_dom"/>
</dbReference>
<evidence type="ECO:0000313" key="2">
    <source>
        <dbReference type="EMBL" id="SJZ39431.1"/>
    </source>
</evidence>
<dbReference type="STRING" id="1122192.SAMN02745673_00272"/>
<dbReference type="PANTHER" id="PTHR30296">
    <property type="entry name" value="UNCHARACTERIZED PROTEIN YKGE"/>
    <property type="match status" value="1"/>
</dbReference>
<proteinExistence type="predicted"/>
<protein>
    <submittedName>
        <fullName evidence="2">L-lactate dehydrogenase complex protein LldE</fullName>
    </submittedName>
</protein>
<dbReference type="RefSeq" id="WP_078759704.1">
    <property type="nucleotide sequence ID" value="NZ_FUWS01000001.1"/>
</dbReference>
<dbReference type="Pfam" id="PF02754">
    <property type="entry name" value="CCG"/>
    <property type="match status" value="2"/>
</dbReference>
<feature type="domain" description="Cysteine-rich" evidence="1">
    <location>
        <begin position="127"/>
        <end position="211"/>
    </location>
</feature>
<feature type="domain" description="Cysteine-rich" evidence="1">
    <location>
        <begin position="4"/>
        <end position="83"/>
    </location>
</feature>
<dbReference type="GO" id="GO:0005829">
    <property type="term" value="C:cytosol"/>
    <property type="evidence" value="ECO:0007669"/>
    <property type="project" value="TreeGrafter"/>
</dbReference>
<accession>A0A1T4KAJ5</accession>
<gene>
    <name evidence="2" type="ORF">SAMN02745673_00272</name>
</gene>
<dbReference type="AlphaFoldDB" id="A0A1T4KAJ5"/>
<dbReference type="GO" id="GO:0016491">
    <property type="term" value="F:oxidoreductase activity"/>
    <property type="evidence" value="ECO:0007669"/>
    <property type="project" value="UniProtKB-ARBA"/>
</dbReference>
<sequence length="244" mass="26085">MRIGLFVACVTDSLFPATARATLHLLERLGHQVLFPQGQTCCGQVHHTSGYRREAMTLAARFADVFSGCDLVVTPSASCAAMVRRAYPRFATRDPAVARAPRVLELTEFLVDVADTVDVGAYFPYRVTYQPTCQAPRSPRGDERPLRLLRAVRGLELVELPRAGECCGFGGAFAWKNADTSVAIVADRLRDIGQSGAEVVCASDDACLTQISGALSRLRGAVRALHIAEVLAATEAGPAPAGGR</sequence>
<dbReference type="PANTHER" id="PTHR30296:SF0">
    <property type="entry name" value="LACTATE UTILIZATION PROTEIN A"/>
    <property type="match status" value="1"/>
</dbReference>
<keyword evidence="3" id="KW-1185">Reference proteome</keyword>
<evidence type="ECO:0000259" key="1">
    <source>
        <dbReference type="Pfam" id="PF02754"/>
    </source>
</evidence>
<dbReference type="OrthoDB" id="9770306at2"/>
<reference evidence="2 3" key="1">
    <citation type="submission" date="2017-02" db="EMBL/GenBank/DDBJ databases">
        <authorList>
            <person name="Peterson S.W."/>
        </authorList>
    </citation>
    <scope>NUCLEOTIDE SEQUENCE [LARGE SCALE GENOMIC DNA]</scope>
    <source>
        <strain evidence="2 3">DSM 45154</strain>
    </source>
</reference>
<organism evidence="2 3">
    <name type="scientific">Marinactinospora thermotolerans DSM 45154</name>
    <dbReference type="NCBI Taxonomy" id="1122192"/>
    <lineage>
        <taxon>Bacteria</taxon>
        <taxon>Bacillati</taxon>
        <taxon>Actinomycetota</taxon>
        <taxon>Actinomycetes</taxon>
        <taxon>Streptosporangiales</taxon>
        <taxon>Nocardiopsidaceae</taxon>
        <taxon>Marinactinospora</taxon>
    </lineage>
</organism>
<dbReference type="Proteomes" id="UP000190637">
    <property type="component" value="Unassembled WGS sequence"/>
</dbReference>